<dbReference type="Proteomes" id="UP000807342">
    <property type="component" value="Unassembled WGS sequence"/>
</dbReference>
<comment type="caution">
    <text evidence="3">The sequence shown here is derived from an EMBL/GenBank/DDBJ whole genome shotgun (WGS) entry which is preliminary data.</text>
</comment>
<evidence type="ECO:0000256" key="2">
    <source>
        <dbReference type="SAM" id="SignalP"/>
    </source>
</evidence>
<protein>
    <submittedName>
        <fullName evidence="3">Uncharacterized protein</fullName>
    </submittedName>
</protein>
<keyword evidence="2" id="KW-0732">Signal</keyword>
<accession>A0A9P5WZJ4</accession>
<keyword evidence="4" id="KW-1185">Reference proteome</keyword>
<dbReference type="EMBL" id="MU151794">
    <property type="protein sequence ID" value="KAF9441763.1"/>
    <property type="molecule type" value="Genomic_DNA"/>
</dbReference>
<reference evidence="3" key="1">
    <citation type="submission" date="2020-11" db="EMBL/GenBank/DDBJ databases">
        <authorList>
            <consortium name="DOE Joint Genome Institute"/>
            <person name="Ahrendt S."/>
            <person name="Riley R."/>
            <person name="Andreopoulos W."/>
            <person name="Labutti K."/>
            <person name="Pangilinan J."/>
            <person name="Ruiz-Duenas F.J."/>
            <person name="Barrasa J.M."/>
            <person name="Sanchez-Garcia M."/>
            <person name="Camarero S."/>
            <person name="Miyauchi S."/>
            <person name="Serrano A."/>
            <person name="Linde D."/>
            <person name="Babiker R."/>
            <person name="Drula E."/>
            <person name="Ayuso-Fernandez I."/>
            <person name="Pacheco R."/>
            <person name="Padilla G."/>
            <person name="Ferreira P."/>
            <person name="Barriuso J."/>
            <person name="Kellner H."/>
            <person name="Castanera R."/>
            <person name="Alfaro M."/>
            <person name="Ramirez L."/>
            <person name="Pisabarro A.G."/>
            <person name="Kuo A."/>
            <person name="Tritt A."/>
            <person name="Lipzen A."/>
            <person name="He G."/>
            <person name="Yan M."/>
            <person name="Ng V."/>
            <person name="Cullen D."/>
            <person name="Martin F."/>
            <person name="Rosso M.-N."/>
            <person name="Henrissat B."/>
            <person name="Hibbett D."/>
            <person name="Martinez A.T."/>
            <person name="Grigoriev I.V."/>
        </authorList>
    </citation>
    <scope>NUCLEOTIDE SEQUENCE</scope>
    <source>
        <strain evidence="3">MF-IS2</strain>
    </source>
</reference>
<sequence length="96" mass="10295">MTILLLRALFLTLLGKQGIKIFESLSSNIIKLEAVVDPPKPDKICKVGPRPGAKRTPAGGFQTDKNYPKGKIADAGSFGIIQGPTTSRLYDSPKAQ</sequence>
<feature type="region of interest" description="Disordered" evidence="1">
    <location>
        <begin position="43"/>
        <end position="70"/>
    </location>
</feature>
<evidence type="ECO:0000256" key="1">
    <source>
        <dbReference type="SAM" id="MobiDB-lite"/>
    </source>
</evidence>
<feature type="chain" id="PRO_5040105499" evidence="2">
    <location>
        <begin position="19"/>
        <end position="96"/>
    </location>
</feature>
<evidence type="ECO:0000313" key="3">
    <source>
        <dbReference type="EMBL" id="KAF9441763.1"/>
    </source>
</evidence>
<gene>
    <name evidence="3" type="ORF">P691DRAFT_765916</name>
</gene>
<organism evidence="3 4">
    <name type="scientific">Macrolepiota fuliginosa MF-IS2</name>
    <dbReference type="NCBI Taxonomy" id="1400762"/>
    <lineage>
        <taxon>Eukaryota</taxon>
        <taxon>Fungi</taxon>
        <taxon>Dikarya</taxon>
        <taxon>Basidiomycota</taxon>
        <taxon>Agaricomycotina</taxon>
        <taxon>Agaricomycetes</taxon>
        <taxon>Agaricomycetidae</taxon>
        <taxon>Agaricales</taxon>
        <taxon>Agaricineae</taxon>
        <taxon>Agaricaceae</taxon>
        <taxon>Macrolepiota</taxon>
    </lineage>
</organism>
<feature type="signal peptide" evidence="2">
    <location>
        <begin position="1"/>
        <end position="18"/>
    </location>
</feature>
<dbReference type="AlphaFoldDB" id="A0A9P5WZJ4"/>
<evidence type="ECO:0000313" key="4">
    <source>
        <dbReference type="Proteomes" id="UP000807342"/>
    </source>
</evidence>
<name>A0A9P5WZJ4_9AGAR</name>
<proteinExistence type="predicted"/>